<organism evidence="1 2">
    <name type="scientific">Dethiobacter alkaliphilus AHT 1</name>
    <dbReference type="NCBI Taxonomy" id="555088"/>
    <lineage>
        <taxon>Bacteria</taxon>
        <taxon>Bacillati</taxon>
        <taxon>Bacillota</taxon>
        <taxon>Dethiobacteria</taxon>
        <taxon>Dethiobacterales</taxon>
        <taxon>Dethiobacteraceae</taxon>
        <taxon>Dethiobacter</taxon>
    </lineage>
</organism>
<keyword evidence="2" id="KW-1185">Reference proteome</keyword>
<proteinExistence type="predicted"/>
<evidence type="ECO:0000313" key="2">
    <source>
        <dbReference type="Proteomes" id="UP000006443"/>
    </source>
</evidence>
<dbReference type="AlphaFoldDB" id="C0GCU9"/>
<name>C0GCU9_DETAL</name>
<dbReference type="Proteomes" id="UP000006443">
    <property type="component" value="Unassembled WGS sequence"/>
</dbReference>
<gene>
    <name evidence="1" type="ORF">DealDRAFT_0308</name>
</gene>
<protein>
    <submittedName>
        <fullName evidence="1">Uncharacterized protein</fullName>
    </submittedName>
</protein>
<comment type="caution">
    <text evidence="1">The sequence shown here is derived from an EMBL/GenBank/DDBJ whole genome shotgun (WGS) entry which is preliminary data.</text>
</comment>
<dbReference type="STRING" id="555088.DealDRAFT_0308"/>
<dbReference type="RefSeq" id="WP_008514192.1">
    <property type="nucleotide sequence ID" value="NZ_ACJM01000001.1"/>
</dbReference>
<evidence type="ECO:0000313" key="1">
    <source>
        <dbReference type="EMBL" id="EEG79034.1"/>
    </source>
</evidence>
<sequence length="200" mass="22448">MFEKFCKRLCLHTKAARIAFFSSLIFILSITVIAIVYLSETPAIPTPPVVEAFEPTELEARFVSEFGEEQGRQLFGLVQESAAEGDYVLQSYHLLRGETALTAGQARERLVDLQRNWDETAGPLLAAEDAFILAVSEDVEEAISLARRGLERGIPFINRALSRARGKFYDLNNVLLTEDKSENYYGETRLGQLVETEALR</sequence>
<reference evidence="1 2" key="1">
    <citation type="submission" date="2009-02" db="EMBL/GenBank/DDBJ databases">
        <title>Sequencing of the draft genome and assembly of Dethiobacter alkaliphilus AHT 1.</title>
        <authorList>
            <consortium name="US DOE Joint Genome Institute (JGI-PGF)"/>
            <person name="Lucas S."/>
            <person name="Copeland A."/>
            <person name="Lapidus A."/>
            <person name="Glavina del Rio T."/>
            <person name="Dalin E."/>
            <person name="Tice H."/>
            <person name="Bruce D."/>
            <person name="Goodwin L."/>
            <person name="Pitluck S."/>
            <person name="Larimer F."/>
            <person name="Land M.L."/>
            <person name="Hauser L."/>
            <person name="Muyzer G."/>
        </authorList>
    </citation>
    <scope>NUCLEOTIDE SEQUENCE [LARGE SCALE GENOMIC DNA]</scope>
    <source>
        <strain evidence="1 2">AHT 1</strain>
    </source>
</reference>
<dbReference type="EMBL" id="ACJM01000001">
    <property type="protein sequence ID" value="EEG79034.1"/>
    <property type="molecule type" value="Genomic_DNA"/>
</dbReference>
<accession>C0GCU9</accession>